<feature type="signal peptide" evidence="5">
    <location>
        <begin position="1"/>
        <end position="20"/>
    </location>
</feature>
<proteinExistence type="predicted"/>
<dbReference type="PROSITE" id="PS00282">
    <property type="entry name" value="KAZAL_1"/>
    <property type="match status" value="1"/>
</dbReference>
<organism evidence="7 8">
    <name type="scientific">Engystomops pustulosus</name>
    <name type="common">Tungara frog</name>
    <name type="synonym">Physalaemus pustulosus</name>
    <dbReference type="NCBI Taxonomy" id="76066"/>
    <lineage>
        <taxon>Eukaryota</taxon>
        <taxon>Metazoa</taxon>
        <taxon>Chordata</taxon>
        <taxon>Craniata</taxon>
        <taxon>Vertebrata</taxon>
        <taxon>Euteleostomi</taxon>
        <taxon>Amphibia</taxon>
        <taxon>Batrachia</taxon>
        <taxon>Anura</taxon>
        <taxon>Neobatrachia</taxon>
        <taxon>Hyloidea</taxon>
        <taxon>Leptodactylidae</taxon>
        <taxon>Leiuperinae</taxon>
        <taxon>Engystomops</taxon>
    </lineage>
</organism>
<comment type="caution">
    <text evidence="7">The sequence shown here is derived from an EMBL/GenBank/DDBJ whole genome shotgun (WGS) entry which is preliminary data.</text>
</comment>
<protein>
    <recommendedName>
        <fullName evidence="6">Kazal-like domain-containing protein</fullName>
    </recommendedName>
</protein>
<keyword evidence="4" id="KW-1015">Disulfide bond</keyword>
<reference evidence="7" key="1">
    <citation type="thesis" date="2020" institute="ProQuest LLC" country="789 East Eisenhower Parkway, Ann Arbor, MI, USA">
        <title>Comparative Genomics and Chromosome Evolution.</title>
        <authorList>
            <person name="Mudd A.B."/>
        </authorList>
    </citation>
    <scope>NUCLEOTIDE SEQUENCE</scope>
    <source>
        <strain evidence="7">237g6f4</strain>
        <tissue evidence="7">Blood</tissue>
    </source>
</reference>
<dbReference type="PANTHER" id="PTHR21312:SF28">
    <property type="entry name" value="OVOINHIBITOR-RELATED"/>
    <property type="match status" value="1"/>
</dbReference>
<dbReference type="PROSITE" id="PS51465">
    <property type="entry name" value="KAZAL_2"/>
    <property type="match status" value="1"/>
</dbReference>
<sequence length="115" mass="12941">MYSLLLNALIFSLVSGIVLAEANVKKPREPLCSRYEDAPCPYENKPVCGTDGYTYGNECQLCVENRERTNKVLIKDEGHCPLSAQHRRMIGKQQHMMPPHVLKEGHQGQPVPEGH</sequence>
<evidence type="ECO:0000256" key="5">
    <source>
        <dbReference type="SAM" id="SignalP"/>
    </source>
</evidence>
<keyword evidence="5" id="KW-0732">Signal</keyword>
<evidence type="ECO:0000313" key="7">
    <source>
        <dbReference type="EMBL" id="KAG8564523.1"/>
    </source>
</evidence>
<evidence type="ECO:0000256" key="2">
    <source>
        <dbReference type="ARBA" id="ARBA00022525"/>
    </source>
</evidence>
<keyword evidence="3" id="KW-0646">Protease inhibitor</keyword>
<evidence type="ECO:0000256" key="4">
    <source>
        <dbReference type="ARBA" id="ARBA00023157"/>
    </source>
</evidence>
<name>A0AAV7B266_ENGPU</name>
<dbReference type="SUPFAM" id="SSF100895">
    <property type="entry name" value="Kazal-type serine protease inhibitors"/>
    <property type="match status" value="1"/>
</dbReference>
<feature type="domain" description="Kazal-like" evidence="6">
    <location>
        <begin position="26"/>
        <end position="82"/>
    </location>
</feature>
<dbReference type="InterPro" id="IPR002350">
    <property type="entry name" value="Kazal_dom"/>
</dbReference>
<feature type="chain" id="PRO_5043316642" description="Kazal-like domain-containing protein" evidence="5">
    <location>
        <begin position="21"/>
        <end position="115"/>
    </location>
</feature>
<dbReference type="SMART" id="SM00280">
    <property type="entry name" value="KAZAL"/>
    <property type="match status" value="1"/>
</dbReference>
<dbReference type="Gene3D" id="3.30.60.30">
    <property type="match status" value="1"/>
</dbReference>
<accession>A0AAV7B266</accession>
<dbReference type="Pfam" id="PF00050">
    <property type="entry name" value="Kazal_1"/>
    <property type="match status" value="1"/>
</dbReference>
<comment type="subcellular location">
    <subcellularLocation>
        <location evidence="1">Secreted</location>
    </subcellularLocation>
</comment>
<evidence type="ECO:0000256" key="1">
    <source>
        <dbReference type="ARBA" id="ARBA00004613"/>
    </source>
</evidence>
<gene>
    <name evidence="7" type="ORF">GDO81_016504</name>
</gene>
<dbReference type="Proteomes" id="UP000824782">
    <property type="component" value="Unassembled WGS sequence"/>
</dbReference>
<keyword evidence="8" id="KW-1185">Reference proteome</keyword>
<dbReference type="GO" id="GO:0030414">
    <property type="term" value="F:peptidase inhibitor activity"/>
    <property type="evidence" value="ECO:0007669"/>
    <property type="project" value="UniProtKB-KW"/>
</dbReference>
<evidence type="ECO:0000313" key="8">
    <source>
        <dbReference type="Proteomes" id="UP000824782"/>
    </source>
</evidence>
<evidence type="ECO:0000256" key="3">
    <source>
        <dbReference type="ARBA" id="ARBA00022690"/>
    </source>
</evidence>
<dbReference type="EMBL" id="WNYA01000007">
    <property type="protein sequence ID" value="KAG8564523.1"/>
    <property type="molecule type" value="Genomic_DNA"/>
</dbReference>
<dbReference type="GO" id="GO:0005576">
    <property type="term" value="C:extracellular region"/>
    <property type="evidence" value="ECO:0007669"/>
    <property type="project" value="UniProtKB-SubCell"/>
</dbReference>
<keyword evidence="2" id="KW-0964">Secreted</keyword>
<dbReference type="InterPro" id="IPR036058">
    <property type="entry name" value="Kazal_dom_sf"/>
</dbReference>
<dbReference type="PANTHER" id="PTHR21312">
    <property type="entry name" value="SERINE PROTEASE INHIBITOR"/>
    <property type="match status" value="1"/>
</dbReference>
<dbReference type="AlphaFoldDB" id="A0AAV7B266"/>
<evidence type="ECO:0000259" key="6">
    <source>
        <dbReference type="PROSITE" id="PS51465"/>
    </source>
</evidence>